<keyword evidence="1" id="KW-0472">Membrane</keyword>
<dbReference type="EMBL" id="MHCO01000021">
    <property type="protein sequence ID" value="OGY24039.1"/>
    <property type="molecule type" value="Genomic_DNA"/>
</dbReference>
<comment type="caution">
    <text evidence="2">The sequence shown here is derived from an EMBL/GenBank/DDBJ whole genome shotgun (WGS) entry which is preliminary data.</text>
</comment>
<dbReference type="Proteomes" id="UP000178493">
    <property type="component" value="Unassembled WGS sequence"/>
</dbReference>
<keyword evidence="1" id="KW-1133">Transmembrane helix</keyword>
<protein>
    <submittedName>
        <fullName evidence="2">Uncharacterized protein</fullName>
    </submittedName>
</protein>
<accession>A0A1G1W8P5</accession>
<name>A0A1G1W8P5_9BACT</name>
<gene>
    <name evidence="2" type="ORF">A2126_01685</name>
</gene>
<dbReference type="AlphaFoldDB" id="A0A1G1W8P5"/>
<organism evidence="2 3">
    <name type="scientific">Candidatus Woykebacteria bacterium GWB1_45_5</name>
    <dbReference type="NCBI Taxonomy" id="1802592"/>
    <lineage>
        <taxon>Bacteria</taxon>
        <taxon>Candidatus Woykeibacteriota</taxon>
    </lineage>
</organism>
<sequence>MERGTGLIKSKNFVKLSLIILGISVIVVGVVLWRLGGSSTEKAALKSGGEQQLIEGFPATLVYPNANFKDSEKRPHFLGDFSYHGTWETTDRVSIVMAWYLEELPQEGWFIDDYPADKKAENIQFIDGHKEEKPIQVSVIKDQNSGLTQIVIEYPAVKAGIEAEEDE</sequence>
<evidence type="ECO:0000313" key="3">
    <source>
        <dbReference type="Proteomes" id="UP000178493"/>
    </source>
</evidence>
<reference evidence="2 3" key="1">
    <citation type="journal article" date="2016" name="Nat. Commun.">
        <title>Thousands of microbial genomes shed light on interconnected biogeochemical processes in an aquifer system.</title>
        <authorList>
            <person name="Anantharaman K."/>
            <person name="Brown C.T."/>
            <person name="Hug L.A."/>
            <person name="Sharon I."/>
            <person name="Castelle C.J."/>
            <person name="Probst A.J."/>
            <person name="Thomas B.C."/>
            <person name="Singh A."/>
            <person name="Wilkins M.J."/>
            <person name="Karaoz U."/>
            <person name="Brodie E.L."/>
            <person name="Williams K.H."/>
            <person name="Hubbard S.S."/>
            <person name="Banfield J.F."/>
        </authorList>
    </citation>
    <scope>NUCLEOTIDE SEQUENCE [LARGE SCALE GENOMIC DNA]</scope>
</reference>
<evidence type="ECO:0000313" key="2">
    <source>
        <dbReference type="EMBL" id="OGY24039.1"/>
    </source>
</evidence>
<evidence type="ECO:0000256" key="1">
    <source>
        <dbReference type="SAM" id="Phobius"/>
    </source>
</evidence>
<keyword evidence="1" id="KW-0812">Transmembrane</keyword>
<feature type="transmembrane region" description="Helical" evidence="1">
    <location>
        <begin position="12"/>
        <end position="33"/>
    </location>
</feature>
<proteinExistence type="predicted"/>